<keyword evidence="4" id="KW-1185">Reference proteome</keyword>
<evidence type="ECO:0000313" key="4">
    <source>
        <dbReference type="Proteomes" id="UP001375743"/>
    </source>
</evidence>
<dbReference type="SUPFAM" id="SSF51182">
    <property type="entry name" value="RmlC-like cupins"/>
    <property type="match status" value="1"/>
</dbReference>
<evidence type="ECO:0000256" key="1">
    <source>
        <dbReference type="SAM" id="SignalP"/>
    </source>
</evidence>
<sequence>MTIRSTLLGLGLVATTAILSAPVSAADVQPLPFKRTVLQKADLADLTGREGLVVLVEVPPGVESGRHTHPGTELGYQIEGTSVLEVEGMPPRTLGPGDSWIIPAGKVHNARGTGDRPSRVIVTYVVEKGKPLASPAP</sequence>
<protein>
    <submittedName>
        <fullName evidence="3">Cupin domain-containing protein</fullName>
    </submittedName>
</protein>
<evidence type="ECO:0000313" key="3">
    <source>
        <dbReference type="EMBL" id="MEK0083128.1"/>
    </source>
</evidence>
<organism evidence="3 4">
    <name type="scientific">Benzoatithermus flavus</name>
    <dbReference type="NCBI Taxonomy" id="3108223"/>
    <lineage>
        <taxon>Bacteria</taxon>
        <taxon>Pseudomonadati</taxon>
        <taxon>Pseudomonadota</taxon>
        <taxon>Alphaproteobacteria</taxon>
        <taxon>Geminicoccales</taxon>
        <taxon>Geminicoccaceae</taxon>
        <taxon>Benzoatithermus</taxon>
    </lineage>
</organism>
<dbReference type="PANTHER" id="PTHR38599">
    <property type="entry name" value="CUPIN DOMAIN PROTEIN (AFU_ORTHOLOGUE AFUA_3G13620)"/>
    <property type="match status" value="1"/>
</dbReference>
<dbReference type="InterPro" id="IPR014710">
    <property type="entry name" value="RmlC-like_jellyroll"/>
</dbReference>
<comment type="caution">
    <text evidence="3">The sequence shown here is derived from an EMBL/GenBank/DDBJ whole genome shotgun (WGS) entry which is preliminary data.</text>
</comment>
<dbReference type="Proteomes" id="UP001375743">
    <property type="component" value="Unassembled WGS sequence"/>
</dbReference>
<feature type="signal peptide" evidence="1">
    <location>
        <begin position="1"/>
        <end position="25"/>
    </location>
</feature>
<dbReference type="InterPro" id="IPR013096">
    <property type="entry name" value="Cupin_2"/>
</dbReference>
<feature type="chain" id="PRO_5047064107" evidence="1">
    <location>
        <begin position="26"/>
        <end position="137"/>
    </location>
</feature>
<reference evidence="3 4" key="1">
    <citation type="submission" date="2024-01" db="EMBL/GenBank/DDBJ databases">
        <title>Multi-omics insights into the function and evolution of sodium benzoate biodegradation pathways in Benzoatithermus flavus gen. nov., sp. nov. from hot spring.</title>
        <authorList>
            <person name="Hu C.-J."/>
            <person name="Li W.-J."/>
        </authorList>
    </citation>
    <scope>NUCLEOTIDE SEQUENCE [LARGE SCALE GENOMIC DNA]</scope>
    <source>
        <strain evidence="3 4">SYSU G07066</strain>
    </source>
</reference>
<dbReference type="Gene3D" id="2.60.120.10">
    <property type="entry name" value="Jelly Rolls"/>
    <property type="match status" value="1"/>
</dbReference>
<proteinExistence type="predicted"/>
<accession>A0ABU8XPL3</accession>
<dbReference type="Pfam" id="PF07883">
    <property type="entry name" value="Cupin_2"/>
    <property type="match status" value="1"/>
</dbReference>
<dbReference type="CDD" id="cd02235">
    <property type="entry name" value="cupin_BLL4011-like"/>
    <property type="match status" value="1"/>
</dbReference>
<dbReference type="RefSeq" id="WP_418158972.1">
    <property type="nucleotide sequence ID" value="NZ_JBBLZC010000006.1"/>
</dbReference>
<dbReference type="EMBL" id="JBBLZC010000006">
    <property type="protein sequence ID" value="MEK0083128.1"/>
    <property type="molecule type" value="Genomic_DNA"/>
</dbReference>
<dbReference type="PANTHER" id="PTHR38599:SF1">
    <property type="entry name" value="CUPIN DOMAIN PROTEIN (AFU_ORTHOLOGUE AFUA_3G13620)"/>
    <property type="match status" value="1"/>
</dbReference>
<feature type="domain" description="Cupin type-2" evidence="2">
    <location>
        <begin position="55"/>
        <end position="124"/>
    </location>
</feature>
<gene>
    <name evidence="3" type="ORF">U1T56_08190</name>
</gene>
<evidence type="ECO:0000259" key="2">
    <source>
        <dbReference type="Pfam" id="PF07883"/>
    </source>
</evidence>
<keyword evidence="1" id="KW-0732">Signal</keyword>
<name>A0ABU8XPL3_9PROT</name>
<dbReference type="InterPro" id="IPR011051">
    <property type="entry name" value="RmlC_Cupin_sf"/>
</dbReference>